<dbReference type="PANTHER" id="PTHR22940">
    <property type="entry name" value="TIMEOUT/TIMELESS-2"/>
    <property type="match status" value="1"/>
</dbReference>
<name>A0AAV9BLD2_ACOGR</name>
<keyword evidence="3" id="KW-0131">Cell cycle</keyword>
<evidence type="ECO:0000256" key="3">
    <source>
        <dbReference type="ARBA" id="ARBA00023306"/>
    </source>
</evidence>
<protein>
    <recommendedName>
        <fullName evidence="5">Timeless N-terminal domain-containing protein</fullName>
    </recommendedName>
</protein>
<dbReference type="EMBL" id="JAUJYN010000003">
    <property type="protein sequence ID" value="KAK1276758.1"/>
    <property type="molecule type" value="Genomic_DNA"/>
</dbReference>
<feature type="region of interest" description="Disordered" evidence="4">
    <location>
        <begin position="550"/>
        <end position="633"/>
    </location>
</feature>
<evidence type="ECO:0000313" key="7">
    <source>
        <dbReference type="Proteomes" id="UP001179952"/>
    </source>
</evidence>
<evidence type="ECO:0000256" key="2">
    <source>
        <dbReference type="ARBA" id="ARBA00023242"/>
    </source>
</evidence>
<feature type="compositionally biased region" description="Acidic residues" evidence="4">
    <location>
        <begin position="1122"/>
        <end position="1132"/>
    </location>
</feature>
<feature type="domain" description="Timeless N-terminal" evidence="5">
    <location>
        <begin position="27"/>
        <end position="283"/>
    </location>
</feature>
<dbReference type="InterPro" id="IPR006906">
    <property type="entry name" value="Timeless_N"/>
</dbReference>
<evidence type="ECO:0000259" key="5">
    <source>
        <dbReference type="Pfam" id="PF04821"/>
    </source>
</evidence>
<dbReference type="Pfam" id="PF04821">
    <property type="entry name" value="TIMELESS"/>
    <property type="match status" value="1"/>
</dbReference>
<evidence type="ECO:0000313" key="6">
    <source>
        <dbReference type="EMBL" id="KAK1276758.1"/>
    </source>
</evidence>
<dbReference type="GO" id="GO:0000076">
    <property type="term" value="P:DNA replication checkpoint signaling"/>
    <property type="evidence" value="ECO:0007669"/>
    <property type="project" value="TreeGrafter"/>
</dbReference>
<keyword evidence="2" id="KW-0539">Nucleus</keyword>
<proteinExistence type="predicted"/>
<evidence type="ECO:0000256" key="1">
    <source>
        <dbReference type="ARBA" id="ARBA00004123"/>
    </source>
</evidence>
<dbReference type="AlphaFoldDB" id="A0AAV9BLD2"/>
<reference evidence="6" key="1">
    <citation type="journal article" date="2023" name="Nat. Commun.">
        <title>Diploid and tetraploid genomes of Acorus and the evolution of monocots.</title>
        <authorList>
            <person name="Ma L."/>
            <person name="Liu K.W."/>
            <person name="Li Z."/>
            <person name="Hsiao Y.Y."/>
            <person name="Qi Y."/>
            <person name="Fu T."/>
            <person name="Tang G.D."/>
            <person name="Zhang D."/>
            <person name="Sun W.H."/>
            <person name="Liu D.K."/>
            <person name="Li Y."/>
            <person name="Chen G.Z."/>
            <person name="Liu X.D."/>
            <person name="Liao X.Y."/>
            <person name="Jiang Y.T."/>
            <person name="Yu X."/>
            <person name="Hao Y."/>
            <person name="Huang J."/>
            <person name="Zhao X.W."/>
            <person name="Ke S."/>
            <person name="Chen Y.Y."/>
            <person name="Wu W.L."/>
            <person name="Hsu J.L."/>
            <person name="Lin Y.F."/>
            <person name="Huang M.D."/>
            <person name="Li C.Y."/>
            <person name="Huang L."/>
            <person name="Wang Z.W."/>
            <person name="Zhao X."/>
            <person name="Zhong W.Y."/>
            <person name="Peng D.H."/>
            <person name="Ahmad S."/>
            <person name="Lan S."/>
            <person name="Zhang J.S."/>
            <person name="Tsai W.C."/>
            <person name="Van de Peer Y."/>
            <person name="Liu Z.J."/>
        </authorList>
    </citation>
    <scope>NUCLEOTIDE SEQUENCE</scope>
    <source>
        <strain evidence="6">SCP</strain>
    </source>
</reference>
<dbReference type="PANTHER" id="PTHR22940:SF4">
    <property type="entry name" value="PROTEIN TIMELESS HOMOLOG"/>
    <property type="match status" value="1"/>
</dbReference>
<feature type="compositionally biased region" description="Polar residues" evidence="4">
    <location>
        <begin position="595"/>
        <end position="607"/>
    </location>
</feature>
<feature type="compositionally biased region" description="Basic and acidic residues" evidence="4">
    <location>
        <begin position="571"/>
        <end position="586"/>
    </location>
</feature>
<keyword evidence="7" id="KW-1185">Reference proteome</keyword>
<dbReference type="GO" id="GO:0031298">
    <property type="term" value="C:replication fork protection complex"/>
    <property type="evidence" value="ECO:0007669"/>
    <property type="project" value="TreeGrafter"/>
</dbReference>
<dbReference type="GO" id="GO:0043111">
    <property type="term" value="P:replication fork arrest"/>
    <property type="evidence" value="ECO:0007669"/>
    <property type="project" value="TreeGrafter"/>
</dbReference>
<feature type="compositionally biased region" description="Polar residues" evidence="4">
    <location>
        <begin position="1083"/>
        <end position="1107"/>
    </location>
</feature>
<accession>A0AAV9BLD2</accession>
<organism evidence="6 7">
    <name type="scientific">Acorus gramineus</name>
    <name type="common">Dwarf sweet flag</name>
    <dbReference type="NCBI Taxonomy" id="55184"/>
    <lineage>
        <taxon>Eukaryota</taxon>
        <taxon>Viridiplantae</taxon>
        <taxon>Streptophyta</taxon>
        <taxon>Embryophyta</taxon>
        <taxon>Tracheophyta</taxon>
        <taxon>Spermatophyta</taxon>
        <taxon>Magnoliopsida</taxon>
        <taxon>Liliopsida</taxon>
        <taxon>Acoraceae</taxon>
        <taxon>Acorus</taxon>
    </lineage>
</organism>
<dbReference type="GO" id="GO:0003677">
    <property type="term" value="F:DNA binding"/>
    <property type="evidence" value="ECO:0007669"/>
    <property type="project" value="TreeGrafter"/>
</dbReference>
<gene>
    <name evidence="6" type="ORF">QJS04_geneDACA011149</name>
</gene>
<comment type="subcellular location">
    <subcellularLocation>
        <location evidence="1">Nucleus</location>
    </subcellularLocation>
</comment>
<evidence type="ECO:0000256" key="4">
    <source>
        <dbReference type="SAM" id="MobiDB-lite"/>
    </source>
</evidence>
<sequence>MDVAGLSAVCVDLGFAQEDENGATIGYVKSDFCLDNLKDLQRFLRRDDPQTRDVFKQLCKWNTVSRNLIPIIEAYQNDHNLVVNAVKVLVFLTMPIDPASDDVIEQIEYLWSLKAAMTRNVTIAVIMALLEDPLEHLEQGEFTEDDWKLVQLVLTLFRNVLAIQEISVQQKASGSVTQFLFLRFRFLELLFHENVMDLILVLTQHLDGSCRYLHQDNLLLLEIFHYTFLGQDPELIVKARRKASKVDEDISASLNSLQSMMEEENKKRLVRMRNLERKSQLNGAFTQMTLDGSKSLIMGNPSTLTGDGLHKPHKTQRGPVKKIVWDHETLSLPKENLLRLIYEFTNQFLSRAYNGESIREDIEKEHHMIQNGDVVVFFQVVHFATTFQHWKFSILKAEMEDAASKVSREGDASDSTAFYEGICGPIATTMNEAMFLLVISKWRYAYDSLKETRDYKFLSTTGSLMKNMIRILDLVLKLSPEDSREAQTARILLYKLFYDQTEQGMTQFLLNLFRSFDAHKQPRSDLADMVEMIHITLRLMEKLQARGTLRVAKKSRKVRKRKAQRDSNPGEGKKPKEEHAKIRSADNSDGENEESTSQLKTCLSNSDSNEKEGTAAPDPFSEPDMPSLDTDHLCDGAAQTNEIKVNNDIDGLAYGTEDSSDDAPTATNEGDFNVSKLVANTRKECHYISAEGVSHDLGDLKSKIANWEDDLVGDEVDIGSSNGNSRLAGKSLADALGEDEADLIISEEIIFQDDEYLSSRHTRDKEGVSRTKKNLFNKGNLTELEPGKDSKRKRRLVFDDNQEDTIRELYGKYKDDRKCSRLIAEALDPDGKVSPVQVSCKLKQLGLSVASRKTRPRGNGILPALDDNIAVDSREATNAAFHKSSNELEDGSITQNSKYYKHYLILTELIAFDKEQELMIKQLFEQFKNHKRCSHMIATALDVADKTYTAGQISRKLKQLGLYIPPREKRSSGAFKVFEDNENAESEEKSDEETLFMLMERSKRKNKKTNEGVVVGITSEHNLETSTLHEDHSVGALSPFIERPFSIQKTEFATISVVGVTNDGLDSVESQSVKNVMERDVSTEQNESQPSQTNANTPNEVDVGSSSDEMDHQPHVMQSQDEIADELADSGDDVGINVSTNRDTRRKFRIVIDDDEDEE</sequence>
<feature type="region of interest" description="Disordered" evidence="4">
    <location>
        <begin position="1069"/>
        <end position="1147"/>
    </location>
</feature>
<feature type="compositionally biased region" description="Basic residues" evidence="4">
    <location>
        <begin position="551"/>
        <end position="563"/>
    </location>
</feature>
<dbReference type="GO" id="GO:0006281">
    <property type="term" value="P:DNA repair"/>
    <property type="evidence" value="ECO:0007669"/>
    <property type="project" value="TreeGrafter"/>
</dbReference>
<dbReference type="InterPro" id="IPR044998">
    <property type="entry name" value="Timeless"/>
</dbReference>
<reference evidence="6" key="2">
    <citation type="submission" date="2023-06" db="EMBL/GenBank/DDBJ databases">
        <authorList>
            <person name="Ma L."/>
            <person name="Liu K.-W."/>
            <person name="Li Z."/>
            <person name="Hsiao Y.-Y."/>
            <person name="Qi Y."/>
            <person name="Fu T."/>
            <person name="Tang G."/>
            <person name="Zhang D."/>
            <person name="Sun W.-H."/>
            <person name="Liu D.-K."/>
            <person name="Li Y."/>
            <person name="Chen G.-Z."/>
            <person name="Liu X.-D."/>
            <person name="Liao X.-Y."/>
            <person name="Jiang Y.-T."/>
            <person name="Yu X."/>
            <person name="Hao Y."/>
            <person name="Huang J."/>
            <person name="Zhao X.-W."/>
            <person name="Ke S."/>
            <person name="Chen Y.-Y."/>
            <person name="Wu W.-L."/>
            <person name="Hsu J.-L."/>
            <person name="Lin Y.-F."/>
            <person name="Huang M.-D."/>
            <person name="Li C.-Y."/>
            <person name="Huang L."/>
            <person name="Wang Z.-W."/>
            <person name="Zhao X."/>
            <person name="Zhong W.-Y."/>
            <person name="Peng D.-H."/>
            <person name="Ahmad S."/>
            <person name="Lan S."/>
            <person name="Zhang J.-S."/>
            <person name="Tsai W.-C."/>
            <person name="Van De Peer Y."/>
            <person name="Liu Z.-J."/>
        </authorList>
    </citation>
    <scope>NUCLEOTIDE SEQUENCE</scope>
    <source>
        <strain evidence="6">SCP</strain>
        <tissue evidence="6">Leaves</tissue>
    </source>
</reference>
<comment type="caution">
    <text evidence="6">The sequence shown here is derived from an EMBL/GenBank/DDBJ whole genome shotgun (WGS) entry which is preliminary data.</text>
</comment>
<dbReference type="Proteomes" id="UP001179952">
    <property type="component" value="Unassembled WGS sequence"/>
</dbReference>